<gene>
    <name evidence="1" type="ordered locus">swp_0669</name>
</gene>
<evidence type="ECO:0000313" key="2">
    <source>
        <dbReference type="Proteomes" id="UP000000753"/>
    </source>
</evidence>
<dbReference type="AlphaFoldDB" id="B8CIL1"/>
<keyword evidence="2" id="KW-1185">Reference proteome</keyword>
<dbReference type="RefSeq" id="WP_020910868.1">
    <property type="nucleotide sequence ID" value="NC_011566.1"/>
</dbReference>
<sequence>MTPIKHELSLRIIDEVKNNRRLLSDVARQYGLPTKAVYQLVSRSEQPESRFKILKLEIEQLRNRISKLSNEVCRICR</sequence>
<name>B8CIL1_SHEPW</name>
<protein>
    <recommendedName>
        <fullName evidence="3">Transposase</fullName>
    </recommendedName>
</protein>
<dbReference type="OrthoDB" id="6270715at2"/>
<dbReference type="KEGG" id="swp:swp_0669"/>
<dbReference type="Proteomes" id="UP000000753">
    <property type="component" value="Chromosome"/>
</dbReference>
<accession>B8CIL1</accession>
<evidence type="ECO:0000313" key="1">
    <source>
        <dbReference type="EMBL" id="ACJ27487.1"/>
    </source>
</evidence>
<dbReference type="HOGENOM" id="CLU_193844_0_0_6"/>
<dbReference type="EMBL" id="CP000472">
    <property type="protein sequence ID" value="ACJ27487.1"/>
    <property type="molecule type" value="Genomic_DNA"/>
</dbReference>
<evidence type="ECO:0008006" key="3">
    <source>
        <dbReference type="Google" id="ProtNLM"/>
    </source>
</evidence>
<proteinExistence type="predicted"/>
<dbReference type="eggNOG" id="COG2963">
    <property type="taxonomic scope" value="Bacteria"/>
</dbReference>
<organism evidence="1 2">
    <name type="scientific">Shewanella piezotolerans (strain WP3 / JCM 13877)</name>
    <dbReference type="NCBI Taxonomy" id="225849"/>
    <lineage>
        <taxon>Bacteria</taxon>
        <taxon>Pseudomonadati</taxon>
        <taxon>Pseudomonadota</taxon>
        <taxon>Gammaproteobacteria</taxon>
        <taxon>Alteromonadales</taxon>
        <taxon>Shewanellaceae</taxon>
        <taxon>Shewanella</taxon>
    </lineage>
</organism>
<reference evidence="1 2" key="1">
    <citation type="journal article" date="2008" name="PLoS ONE">
        <title>Environmental adaptation: genomic analysis of the piezotolerant and psychrotolerant deep-sea iron reducing bacterium Shewanella piezotolerans WP3.</title>
        <authorList>
            <person name="Wang F."/>
            <person name="Wang J."/>
            <person name="Jian H."/>
            <person name="Zhang B."/>
            <person name="Li S."/>
            <person name="Wang F."/>
            <person name="Zeng X."/>
            <person name="Gao L."/>
            <person name="Bartlett D.H."/>
            <person name="Yu J."/>
            <person name="Hu S."/>
            <person name="Xiao X."/>
        </authorList>
    </citation>
    <scope>NUCLEOTIDE SEQUENCE [LARGE SCALE GENOMIC DNA]</scope>
    <source>
        <strain evidence="2">WP3 / JCM 13877</strain>
    </source>
</reference>